<protein>
    <submittedName>
        <fullName evidence="2">Methyltransferase domain-containing protein</fullName>
    </submittedName>
</protein>
<dbReference type="STRING" id="1121449.SAMN02745704_01755"/>
<evidence type="ECO:0000313" key="2">
    <source>
        <dbReference type="EMBL" id="SKA84395.1"/>
    </source>
</evidence>
<dbReference type="RefSeq" id="WP_078717320.1">
    <property type="nucleotide sequence ID" value="NZ_FUYC01000007.1"/>
</dbReference>
<reference evidence="2 3" key="1">
    <citation type="submission" date="2017-02" db="EMBL/GenBank/DDBJ databases">
        <authorList>
            <person name="Peterson S.W."/>
        </authorList>
    </citation>
    <scope>NUCLEOTIDE SEQUENCE [LARGE SCALE GENOMIC DNA]</scope>
    <source>
        <strain evidence="2 3">DSM 16080</strain>
    </source>
</reference>
<sequence>MSSLPLLIDFHKDGQRLGPGGSAASRHALQLGKVPTDQPLRIADIGCGTGALSLQLAQETRAHITAVDFIPDFLETLRRRAKRQGVENRIHTLSASMDELPFNSEQFDVIWSEGAVYNMGFERGISYWRQFLKPGGKLVVSELSWLTPARPKEIQTYWEAEYPEVDTAPAKLTVLERNGYAPLGYFPLPESCWENYFAPMRERFPDFLQEHDHSAEALALVQAEQQEMDLYARFRSFFGYGVYIAQRFDSTNE</sequence>
<dbReference type="AlphaFoldDB" id="A0A1T4X5Q6"/>
<dbReference type="InterPro" id="IPR029063">
    <property type="entry name" value="SAM-dependent_MTases_sf"/>
</dbReference>
<dbReference type="SUPFAM" id="SSF53335">
    <property type="entry name" value="S-adenosyl-L-methionine-dependent methyltransferases"/>
    <property type="match status" value="1"/>
</dbReference>
<keyword evidence="2" id="KW-0808">Transferase</keyword>
<dbReference type="CDD" id="cd02440">
    <property type="entry name" value="AdoMet_MTases"/>
    <property type="match status" value="1"/>
</dbReference>
<dbReference type="Pfam" id="PF13649">
    <property type="entry name" value="Methyltransf_25"/>
    <property type="match status" value="1"/>
</dbReference>
<dbReference type="GO" id="GO:0032259">
    <property type="term" value="P:methylation"/>
    <property type="evidence" value="ECO:0007669"/>
    <property type="project" value="UniProtKB-KW"/>
</dbReference>
<dbReference type="Gene3D" id="3.40.50.150">
    <property type="entry name" value="Vaccinia Virus protein VP39"/>
    <property type="match status" value="1"/>
</dbReference>
<evidence type="ECO:0000313" key="3">
    <source>
        <dbReference type="Proteomes" id="UP000190027"/>
    </source>
</evidence>
<dbReference type="PANTHER" id="PTHR43464">
    <property type="entry name" value="METHYLTRANSFERASE"/>
    <property type="match status" value="1"/>
</dbReference>
<proteinExistence type="predicted"/>
<keyword evidence="3" id="KW-1185">Reference proteome</keyword>
<dbReference type="GO" id="GO:0008168">
    <property type="term" value="F:methyltransferase activity"/>
    <property type="evidence" value="ECO:0007669"/>
    <property type="project" value="UniProtKB-KW"/>
</dbReference>
<organism evidence="2 3">
    <name type="scientific">Paucidesulfovibrio gracilis DSM 16080</name>
    <dbReference type="NCBI Taxonomy" id="1121449"/>
    <lineage>
        <taxon>Bacteria</taxon>
        <taxon>Pseudomonadati</taxon>
        <taxon>Thermodesulfobacteriota</taxon>
        <taxon>Desulfovibrionia</taxon>
        <taxon>Desulfovibrionales</taxon>
        <taxon>Desulfovibrionaceae</taxon>
        <taxon>Paucidesulfovibrio</taxon>
    </lineage>
</organism>
<evidence type="ECO:0000259" key="1">
    <source>
        <dbReference type="Pfam" id="PF13649"/>
    </source>
</evidence>
<dbReference type="PANTHER" id="PTHR43464:SF78">
    <property type="entry name" value="SLR1117 PROTEIN"/>
    <property type="match status" value="1"/>
</dbReference>
<dbReference type="OrthoDB" id="9811000at2"/>
<dbReference type="Proteomes" id="UP000190027">
    <property type="component" value="Unassembled WGS sequence"/>
</dbReference>
<name>A0A1T4X5Q6_9BACT</name>
<dbReference type="EMBL" id="FUYC01000007">
    <property type="protein sequence ID" value="SKA84395.1"/>
    <property type="molecule type" value="Genomic_DNA"/>
</dbReference>
<gene>
    <name evidence="2" type="ORF">SAMN02745704_01755</name>
</gene>
<feature type="domain" description="Methyltransferase" evidence="1">
    <location>
        <begin position="42"/>
        <end position="136"/>
    </location>
</feature>
<keyword evidence="2" id="KW-0489">Methyltransferase</keyword>
<dbReference type="InterPro" id="IPR041698">
    <property type="entry name" value="Methyltransf_25"/>
</dbReference>
<accession>A0A1T4X5Q6</accession>